<dbReference type="SUPFAM" id="SSF54001">
    <property type="entry name" value="Cysteine proteinases"/>
    <property type="match status" value="1"/>
</dbReference>
<comment type="similarity">
    <text evidence="1">Belongs to the peptidase C48 family.</text>
</comment>
<evidence type="ECO:0000256" key="1">
    <source>
        <dbReference type="ARBA" id="ARBA00005234"/>
    </source>
</evidence>
<evidence type="ECO:0000313" key="6">
    <source>
        <dbReference type="EMBL" id="GFH47430.1"/>
    </source>
</evidence>
<dbReference type="GO" id="GO:0006508">
    <property type="term" value="P:proteolysis"/>
    <property type="evidence" value="ECO:0007669"/>
    <property type="project" value="UniProtKB-KW"/>
</dbReference>
<organism evidence="6 7">
    <name type="scientific">Chaetoceros tenuissimus</name>
    <dbReference type="NCBI Taxonomy" id="426638"/>
    <lineage>
        <taxon>Eukaryota</taxon>
        <taxon>Sar</taxon>
        <taxon>Stramenopiles</taxon>
        <taxon>Ochrophyta</taxon>
        <taxon>Bacillariophyta</taxon>
        <taxon>Coscinodiscophyceae</taxon>
        <taxon>Chaetocerotophycidae</taxon>
        <taxon>Chaetocerotales</taxon>
        <taxon>Chaetocerotaceae</taxon>
        <taxon>Chaetoceros</taxon>
    </lineage>
</organism>
<comment type="caution">
    <text evidence="6">The sequence shown here is derived from an EMBL/GenBank/DDBJ whole genome shotgun (WGS) entry which is preliminary data.</text>
</comment>
<dbReference type="InterPro" id="IPR003653">
    <property type="entry name" value="Peptidase_C48_C"/>
</dbReference>
<protein>
    <recommendedName>
        <fullName evidence="5">Ubiquitin-like protease family profile domain-containing protein</fullName>
    </recommendedName>
</protein>
<dbReference type="EMBL" id="BLLK01000023">
    <property type="protein sequence ID" value="GFH47430.1"/>
    <property type="molecule type" value="Genomic_DNA"/>
</dbReference>
<dbReference type="Gene3D" id="3.40.395.10">
    <property type="entry name" value="Adenoviral Proteinase, Chain A"/>
    <property type="match status" value="1"/>
</dbReference>
<name>A0AAD3CMJ2_9STRA</name>
<evidence type="ECO:0000256" key="2">
    <source>
        <dbReference type="ARBA" id="ARBA00022670"/>
    </source>
</evidence>
<dbReference type="PROSITE" id="PS50600">
    <property type="entry name" value="ULP_PROTEASE"/>
    <property type="match status" value="1"/>
</dbReference>
<evidence type="ECO:0000256" key="4">
    <source>
        <dbReference type="SAM" id="MobiDB-lite"/>
    </source>
</evidence>
<feature type="region of interest" description="Disordered" evidence="4">
    <location>
        <begin position="201"/>
        <end position="245"/>
    </location>
</feature>
<reference evidence="6 7" key="1">
    <citation type="journal article" date="2021" name="Sci. Rep.">
        <title>The genome of the diatom Chaetoceros tenuissimus carries an ancient integrated fragment of an extant virus.</title>
        <authorList>
            <person name="Hongo Y."/>
            <person name="Kimura K."/>
            <person name="Takaki Y."/>
            <person name="Yoshida Y."/>
            <person name="Baba S."/>
            <person name="Kobayashi G."/>
            <person name="Nagasaki K."/>
            <person name="Hano T."/>
            <person name="Tomaru Y."/>
        </authorList>
    </citation>
    <scope>NUCLEOTIDE SEQUENCE [LARGE SCALE GENOMIC DNA]</scope>
    <source>
        <strain evidence="6 7">NIES-3715</strain>
    </source>
</reference>
<proteinExistence type="inferred from homology"/>
<keyword evidence="2" id="KW-0645">Protease</keyword>
<dbReference type="InterPro" id="IPR038765">
    <property type="entry name" value="Papain-like_cys_pep_sf"/>
</dbReference>
<keyword evidence="3" id="KW-0378">Hydrolase</keyword>
<evidence type="ECO:0000259" key="5">
    <source>
        <dbReference type="PROSITE" id="PS50600"/>
    </source>
</evidence>
<keyword evidence="7" id="KW-1185">Reference proteome</keyword>
<accession>A0AAD3CMJ2</accession>
<feature type="domain" description="Ubiquitin-like protease family profile" evidence="5">
    <location>
        <begin position="278"/>
        <end position="448"/>
    </location>
</feature>
<dbReference type="GO" id="GO:0008234">
    <property type="term" value="F:cysteine-type peptidase activity"/>
    <property type="evidence" value="ECO:0007669"/>
    <property type="project" value="InterPro"/>
</dbReference>
<feature type="compositionally biased region" description="Polar residues" evidence="4">
    <location>
        <begin position="205"/>
        <end position="240"/>
    </location>
</feature>
<dbReference type="Proteomes" id="UP001054902">
    <property type="component" value="Unassembled WGS sequence"/>
</dbReference>
<gene>
    <name evidence="6" type="ORF">CTEN210_03905</name>
</gene>
<evidence type="ECO:0000313" key="7">
    <source>
        <dbReference type="Proteomes" id="UP001054902"/>
    </source>
</evidence>
<sequence length="511" mass="58938">MPGVYRVHHHNDTITSQNTRLVVNGWKHTASTNAGGQCVCGLFDKNKEKECRAQMKKRIRDGDDKRCVLITIDKRKKCDASNLVREHIFDVFGIDQDKRENIKGINIRPIHFNPVLLQSKNRGPLSPKMLETLKSDEKMIIGNQICVIDGEFHPLPTKEYQLQPGIMHSRSSHSSTESPKGMQLFKEISSQRDMDHEIELRRNPSNESDVSSLSPSNNVSEIETDSSFGSNNEQQSTGPSTYEKLSPLTVHEKRQVAEFLSMCQGAHGLQSIAKNGPTVLLKKDLDTLCPQRNMSPDMLNYYINLLNIEEVKNGRCHWVYDTYFWKTLVENGFVKSWGEQARNIFALDKLVIPIQIGRYFSVIVIFMQQRFIYYYDPLKRNGSYFQQTIVSYLENEWNRLKQCGMPFGNFDDWKYGSNFSVNWQNESLPVCDTGVFCSFFIGQILRNSMRAYHLDTSLIQKYGREVIAHSVMITDEFRRKHSHTVSQSSNKIKRHRKDIDRTIAGNFVVED</sequence>
<evidence type="ECO:0000256" key="3">
    <source>
        <dbReference type="ARBA" id="ARBA00022801"/>
    </source>
</evidence>
<dbReference type="AlphaFoldDB" id="A0AAD3CMJ2"/>